<evidence type="ECO:0000313" key="1">
    <source>
        <dbReference type="EMBL" id="GHE18380.1"/>
    </source>
</evidence>
<comment type="caution">
    <text evidence="1">The sequence shown here is derived from an EMBL/GenBank/DDBJ whole genome shotgun (WGS) entry which is preliminary data.</text>
</comment>
<name>A0ABQ3HL38_9ACTN</name>
<keyword evidence="2" id="KW-1185">Reference proteome</keyword>
<dbReference type="Proteomes" id="UP000597341">
    <property type="component" value="Unassembled WGS sequence"/>
</dbReference>
<gene>
    <name evidence="1" type="ORF">GCM10011376_29900</name>
</gene>
<organism evidence="1 2">
    <name type="scientific">Nocardioides flavus</name>
    <name type="common">ex Wang et al. 2016</name>
    <dbReference type="NCBI Taxonomy" id="2058780"/>
    <lineage>
        <taxon>Bacteria</taxon>
        <taxon>Bacillati</taxon>
        <taxon>Actinomycetota</taxon>
        <taxon>Actinomycetes</taxon>
        <taxon>Propionibacteriales</taxon>
        <taxon>Nocardioidaceae</taxon>
        <taxon>Nocardioides</taxon>
    </lineage>
</organism>
<reference evidence="2" key="1">
    <citation type="journal article" date="2019" name="Int. J. Syst. Evol. Microbiol.">
        <title>The Global Catalogue of Microorganisms (GCM) 10K type strain sequencing project: providing services to taxonomists for standard genome sequencing and annotation.</title>
        <authorList>
            <consortium name="The Broad Institute Genomics Platform"/>
            <consortium name="The Broad Institute Genome Sequencing Center for Infectious Disease"/>
            <person name="Wu L."/>
            <person name="Ma J."/>
        </authorList>
    </citation>
    <scope>NUCLEOTIDE SEQUENCE [LARGE SCALE GENOMIC DNA]</scope>
    <source>
        <strain evidence="2">CGMCC 1.12791</strain>
    </source>
</reference>
<proteinExistence type="predicted"/>
<evidence type="ECO:0000313" key="2">
    <source>
        <dbReference type="Proteomes" id="UP000597341"/>
    </source>
</evidence>
<protein>
    <submittedName>
        <fullName evidence="1">Uncharacterized protein</fullName>
    </submittedName>
</protein>
<accession>A0ABQ3HL38</accession>
<dbReference type="EMBL" id="BNAD01000010">
    <property type="protein sequence ID" value="GHE18380.1"/>
    <property type="molecule type" value="Genomic_DNA"/>
</dbReference>
<sequence length="65" mass="7049">MSIEVRAEGLADLLDETNRHLEQVARAGRATNIILLANAMGVDPTEPLARAKVERHLATLVSTND</sequence>